<evidence type="ECO:0000313" key="5">
    <source>
        <dbReference type="EMBL" id="SEQ85719.1"/>
    </source>
</evidence>
<dbReference type="InterPro" id="IPR028203">
    <property type="entry name" value="PSII_CF48-like_dom"/>
</dbReference>
<dbReference type="PANTHER" id="PTHR47199">
    <property type="entry name" value="PHOTOSYSTEM II STABILITY/ASSEMBLY FACTOR HCF136, CHLOROPLASTIC"/>
    <property type="match status" value="1"/>
</dbReference>
<proteinExistence type="predicted"/>
<name>A0A1H9JG17_9PSED</name>
<accession>A0A1H9JG17</accession>
<dbReference type="InterPro" id="IPR015943">
    <property type="entry name" value="WD40/YVTN_repeat-like_dom_sf"/>
</dbReference>
<dbReference type="Pfam" id="PF14870">
    <property type="entry name" value="PSII_BNR"/>
    <property type="match status" value="1"/>
</dbReference>
<dbReference type="EMBL" id="FOEQ01000004">
    <property type="protein sequence ID" value="SEQ85719.1"/>
    <property type="molecule type" value="Genomic_DNA"/>
</dbReference>
<dbReference type="SUPFAM" id="SSF110296">
    <property type="entry name" value="Oligoxyloglucan reducing end-specific cellobiohydrolase"/>
    <property type="match status" value="1"/>
</dbReference>
<dbReference type="Proteomes" id="UP000199221">
    <property type="component" value="Unassembled WGS sequence"/>
</dbReference>
<keyword evidence="2" id="KW-0604">Photosystem II</keyword>
<evidence type="ECO:0000256" key="1">
    <source>
        <dbReference type="ARBA" id="ARBA00022531"/>
    </source>
</evidence>
<reference evidence="5 6" key="1">
    <citation type="submission" date="2016-10" db="EMBL/GenBank/DDBJ databases">
        <authorList>
            <person name="de Groot N.N."/>
        </authorList>
    </citation>
    <scope>NUCLEOTIDE SEQUENCE [LARGE SCALE GENOMIC DNA]</scope>
    <source>
        <strain evidence="5 6">LMG 27941</strain>
    </source>
</reference>
<dbReference type="Gene3D" id="2.130.10.10">
    <property type="entry name" value="YVTN repeat-like/Quinoprotein amine dehydrogenase"/>
    <property type="match status" value="1"/>
</dbReference>
<dbReference type="CDD" id="cd15482">
    <property type="entry name" value="Sialidase_non-viral"/>
    <property type="match status" value="1"/>
</dbReference>
<evidence type="ECO:0000259" key="4">
    <source>
        <dbReference type="Pfam" id="PF14870"/>
    </source>
</evidence>
<dbReference type="RefSeq" id="WP_094011116.1">
    <property type="nucleotide sequence ID" value="NZ_CP128543.1"/>
</dbReference>
<protein>
    <recommendedName>
        <fullName evidence="4">Photosynthesis system II assembly factor Ycf48/Hcf136-like domain-containing protein</fullName>
    </recommendedName>
</protein>
<gene>
    <name evidence="5" type="ORF">SAMN05216230_10491</name>
</gene>
<feature type="signal peptide" evidence="3">
    <location>
        <begin position="1"/>
        <end position="21"/>
    </location>
</feature>
<keyword evidence="3" id="KW-0732">Signal</keyword>
<feature type="domain" description="Photosynthesis system II assembly factor Ycf48/Hcf136-like" evidence="4">
    <location>
        <begin position="71"/>
        <end position="156"/>
    </location>
</feature>
<organism evidence="5 6">
    <name type="scientific">Pseudomonas soli</name>
    <dbReference type="NCBI Taxonomy" id="1306993"/>
    <lineage>
        <taxon>Bacteria</taxon>
        <taxon>Pseudomonadati</taxon>
        <taxon>Pseudomonadota</taxon>
        <taxon>Gammaproteobacteria</taxon>
        <taxon>Pseudomonadales</taxon>
        <taxon>Pseudomonadaceae</taxon>
        <taxon>Pseudomonas</taxon>
    </lineage>
</organism>
<dbReference type="PANTHER" id="PTHR47199:SF2">
    <property type="entry name" value="PHOTOSYSTEM II STABILITY_ASSEMBLY FACTOR HCF136, CHLOROPLASTIC"/>
    <property type="match status" value="1"/>
</dbReference>
<evidence type="ECO:0000313" key="6">
    <source>
        <dbReference type="Proteomes" id="UP000199221"/>
    </source>
</evidence>
<dbReference type="PROSITE" id="PS51257">
    <property type="entry name" value="PROKAR_LIPOPROTEIN"/>
    <property type="match status" value="1"/>
</dbReference>
<feature type="chain" id="PRO_5011491914" description="Photosynthesis system II assembly factor Ycf48/Hcf136-like domain-containing protein" evidence="3">
    <location>
        <begin position="22"/>
        <end position="317"/>
    </location>
</feature>
<evidence type="ECO:0000256" key="3">
    <source>
        <dbReference type="SAM" id="SignalP"/>
    </source>
</evidence>
<dbReference type="GeneID" id="93677504"/>
<sequence length="317" mass="33534">MGYLKTLLGVTLATASCLASALEAVPAAPVAHATQAMLLGAAWAQKRVVAVGDHGVVLLSDDSGRNYHQARSVPVSSSLTGVSFADARHGWAVGHWGAILASDDGGEHWQVQRLTPDQDRPLFAVHFFDNLRGVAVGLWSLVLTTDDGGATWTERNLPAPAGAGRADLNLMSLFVDDRHHRLYATAERGQLLRSDDRGQTWRYLDTGYDGTLWTGAVLPDGGLLVGGQRGTLLRGTPDGASWQRIALDSRSSITSIVVDGQQVVAVGLDGLQARSEDVGRTFTLSRRKDGVSLTAALAGGEDGPLLFSRRGPGKALP</sequence>
<dbReference type="GO" id="GO:0009523">
    <property type="term" value="C:photosystem II"/>
    <property type="evidence" value="ECO:0007669"/>
    <property type="project" value="UniProtKB-KW"/>
</dbReference>
<keyword evidence="1" id="KW-0602">Photosynthesis</keyword>
<dbReference type="AlphaFoldDB" id="A0A1H9JG17"/>
<evidence type="ECO:0000256" key="2">
    <source>
        <dbReference type="ARBA" id="ARBA00023276"/>
    </source>
</evidence>
<dbReference type="GO" id="GO:0015979">
    <property type="term" value="P:photosynthesis"/>
    <property type="evidence" value="ECO:0007669"/>
    <property type="project" value="UniProtKB-KW"/>
</dbReference>